<feature type="compositionally biased region" description="Acidic residues" evidence="1">
    <location>
        <begin position="574"/>
        <end position="590"/>
    </location>
</feature>
<dbReference type="Pfam" id="PF13926">
    <property type="entry name" value="DUF4211"/>
    <property type="match status" value="1"/>
</dbReference>
<dbReference type="EMBL" id="JAUEDM010000003">
    <property type="protein sequence ID" value="KAK3322183.1"/>
    <property type="molecule type" value="Genomic_DNA"/>
</dbReference>
<dbReference type="InterPro" id="IPR025451">
    <property type="entry name" value="DUF4211"/>
</dbReference>
<feature type="domain" description="DUF4211" evidence="2">
    <location>
        <begin position="420"/>
        <end position="557"/>
    </location>
</feature>
<feature type="compositionally biased region" description="Basic residues" evidence="1">
    <location>
        <begin position="109"/>
        <end position="118"/>
    </location>
</feature>
<feature type="compositionally biased region" description="Polar residues" evidence="1">
    <location>
        <begin position="58"/>
        <end position="89"/>
    </location>
</feature>
<accession>A0AAE0IBN4</accession>
<organism evidence="3 4">
    <name type="scientific">Apodospora peruviana</name>
    <dbReference type="NCBI Taxonomy" id="516989"/>
    <lineage>
        <taxon>Eukaryota</taxon>
        <taxon>Fungi</taxon>
        <taxon>Dikarya</taxon>
        <taxon>Ascomycota</taxon>
        <taxon>Pezizomycotina</taxon>
        <taxon>Sordariomycetes</taxon>
        <taxon>Sordariomycetidae</taxon>
        <taxon>Sordariales</taxon>
        <taxon>Lasiosphaeriaceae</taxon>
        <taxon>Apodospora</taxon>
    </lineage>
</organism>
<evidence type="ECO:0000313" key="4">
    <source>
        <dbReference type="Proteomes" id="UP001283341"/>
    </source>
</evidence>
<evidence type="ECO:0000259" key="2">
    <source>
        <dbReference type="Pfam" id="PF13926"/>
    </source>
</evidence>
<comment type="caution">
    <text evidence="3">The sequence shown here is derived from an EMBL/GenBank/DDBJ whole genome shotgun (WGS) entry which is preliminary data.</text>
</comment>
<reference evidence="3" key="1">
    <citation type="journal article" date="2023" name="Mol. Phylogenet. Evol.">
        <title>Genome-scale phylogeny and comparative genomics of the fungal order Sordariales.</title>
        <authorList>
            <person name="Hensen N."/>
            <person name="Bonometti L."/>
            <person name="Westerberg I."/>
            <person name="Brannstrom I.O."/>
            <person name="Guillou S."/>
            <person name="Cros-Aarteil S."/>
            <person name="Calhoun S."/>
            <person name="Haridas S."/>
            <person name="Kuo A."/>
            <person name="Mondo S."/>
            <person name="Pangilinan J."/>
            <person name="Riley R."/>
            <person name="LaButti K."/>
            <person name="Andreopoulos B."/>
            <person name="Lipzen A."/>
            <person name="Chen C."/>
            <person name="Yan M."/>
            <person name="Daum C."/>
            <person name="Ng V."/>
            <person name="Clum A."/>
            <person name="Steindorff A."/>
            <person name="Ohm R.A."/>
            <person name="Martin F."/>
            <person name="Silar P."/>
            <person name="Natvig D.O."/>
            <person name="Lalanne C."/>
            <person name="Gautier V."/>
            <person name="Ament-Velasquez S.L."/>
            <person name="Kruys A."/>
            <person name="Hutchinson M.I."/>
            <person name="Powell A.J."/>
            <person name="Barry K."/>
            <person name="Miller A.N."/>
            <person name="Grigoriev I.V."/>
            <person name="Debuchy R."/>
            <person name="Gladieux P."/>
            <person name="Hiltunen Thoren M."/>
            <person name="Johannesson H."/>
        </authorList>
    </citation>
    <scope>NUCLEOTIDE SEQUENCE</scope>
    <source>
        <strain evidence="3">CBS 118394</strain>
    </source>
</reference>
<reference evidence="3" key="2">
    <citation type="submission" date="2023-06" db="EMBL/GenBank/DDBJ databases">
        <authorList>
            <consortium name="Lawrence Berkeley National Laboratory"/>
            <person name="Haridas S."/>
            <person name="Hensen N."/>
            <person name="Bonometti L."/>
            <person name="Westerberg I."/>
            <person name="Brannstrom I.O."/>
            <person name="Guillou S."/>
            <person name="Cros-Aarteil S."/>
            <person name="Calhoun S."/>
            <person name="Kuo A."/>
            <person name="Mondo S."/>
            <person name="Pangilinan J."/>
            <person name="Riley R."/>
            <person name="Labutti K."/>
            <person name="Andreopoulos B."/>
            <person name="Lipzen A."/>
            <person name="Chen C."/>
            <person name="Yanf M."/>
            <person name="Daum C."/>
            <person name="Ng V."/>
            <person name="Clum A."/>
            <person name="Steindorff A."/>
            <person name="Ohm R."/>
            <person name="Martin F."/>
            <person name="Silar P."/>
            <person name="Natvig D."/>
            <person name="Lalanne C."/>
            <person name="Gautier V."/>
            <person name="Ament-Velasquez S.L."/>
            <person name="Kruys A."/>
            <person name="Hutchinson M.I."/>
            <person name="Powell A.J."/>
            <person name="Barry K."/>
            <person name="Miller A.N."/>
            <person name="Grigoriev I.V."/>
            <person name="Debuchy R."/>
            <person name="Gladieux P."/>
            <person name="Thoren M.H."/>
            <person name="Johannesson H."/>
        </authorList>
    </citation>
    <scope>NUCLEOTIDE SEQUENCE</scope>
    <source>
        <strain evidence="3">CBS 118394</strain>
    </source>
</reference>
<feature type="compositionally biased region" description="Basic residues" evidence="1">
    <location>
        <begin position="371"/>
        <end position="384"/>
    </location>
</feature>
<name>A0AAE0IBN4_9PEZI</name>
<keyword evidence="4" id="KW-1185">Reference proteome</keyword>
<proteinExistence type="predicted"/>
<feature type="region of interest" description="Disordered" evidence="1">
    <location>
        <begin position="569"/>
        <end position="592"/>
    </location>
</feature>
<evidence type="ECO:0000313" key="3">
    <source>
        <dbReference type="EMBL" id="KAK3322183.1"/>
    </source>
</evidence>
<feature type="compositionally biased region" description="Acidic residues" evidence="1">
    <location>
        <begin position="409"/>
        <end position="419"/>
    </location>
</feature>
<sequence>MAKKKQQQQTLEDTLGQPRVKQIVKRHKKSGAAPTSSASPSNSPVQTRPLSRSRAKLPSSSVGGPKTVSFNAPPSSSATTKNRSITVLESSSDDYDDDDDDVVLPSSVMKRRRPPRKQQKSESDSDDVVLPSSAMKKHRPPPRKHQQSESSSDVFASPKKTGLGQKVDSEEDDDDDVVLPASSAMKRRPFRPLEINPASAFTSRKRKHQDSDGDDDDDDEKPLVTPMSVRQKKRIVVLDDSEDEDQLPISSPTKRRRLVRRGLSSPVKSGRGEEEDNDGIAINTPRAPSSSAARRKPRTEKEKARELLRRKRAGETIDEIEEEDEDEDEEPTKALYDSDSDHLALKEFEDDDEGVLQFEAPAASQGTASSMKKKKDKSPKKGKNKAITIDSSSSSDDNLEHERGIASASDEEGEEGSEDDFVVEDAPLGVPDDALMEMIPLQFTRHSHKPLKEHFRDVVEWIVQFKINPGFTEKNHEMYRMGWQKLDDEVRGLAQSKFASSAWRTDFYMALRARPYFEHQELVKGDVHEMENCGACGRSGHPAKWLVQFSGEAYYKSATSDMFLEAVEVGSSSSDDDEGDGEGKDVDEDGSSIPRASRRWFVGSVCNANAETAHQLIHWKHELLDWVDANLVAQGYMTPAKLAERQAWKKPKKKYKLVDEILERWVQEGVIRRIFKEFKDTIERARNQSTSGRNRSR</sequence>
<feature type="region of interest" description="Disordered" evidence="1">
    <location>
        <begin position="1"/>
        <end position="419"/>
    </location>
</feature>
<dbReference type="GO" id="GO:0005634">
    <property type="term" value="C:nucleus"/>
    <property type="evidence" value="ECO:0007669"/>
    <property type="project" value="TreeGrafter"/>
</dbReference>
<dbReference type="PANTHER" id="PTHR14689">
    <property type="entry name" value="PHORBOL-ESTER_DAG-TYPE DOMAIN-CONTAINING PROTEIN"/>
    <property type="match status" value="1"/>
</dbReference>
<gene>
    <name evidence="3" type="ORF">B0H66DRAFT_601651</name>
</gene>
<protein>
    <recommendedName>
        <fullName evidence="2">DUF4211 domain-containing protein</fullName>
    </recommendedName>
</protein>
<feature type="compositionally biased region" description="Acidic residues" evidence="1">
    <location>
        <begin position="316"/>
        <end position="330"/>
    </location>
</feature>
<feature type="compositionally biased region" description="Basic residues" evidence="1">
    <location>
        <begin position="135"/>
        <end position="145"/>
    </location>
</feature>
<feature type="compositionally biased region" description="Acidic residues" evidence="1">
    <location>
        <begin position="91"/>
        <end position="102"/>
    </location>
</feature>
<evidence type="ECO:0000256" key="1">
    <source>
        <dbReference type="SAM" id="MobiDB-lite"/>
    </source>
</evidence>
<dbReference type="AlphaFoldDB" id="A0AAE0IBN4"/>
<dbReference type="PANTHER" id="PTHR14689:SF0">
    <property type="entry name" value="COILED-COIL DOMAIN-CONTAINING PROTEIN 82"/>
    <property type="match status" value="1"/>
</dbReference>
<feature type="compositionally biased region" description="Low complexity" evidence="1">
    <location>
        <begin position="31"/>
        <end position="44"/>
    </location>
</feature>
<dbReference type="Proteomes" id="UP001283341">
    <property type="component" value="Unassembled WGS sequence"/>
</dbReference>